<dbReference type="InterPro" id="IPR021102">
    <property type="entry name" value="PNGase_A"/>
</dbReference>
<dbReference type="PANTHER" id="PTHR31104">
    <property type="entry name" value="PEPTIDE-N4-(N-ACETYL-BETA-GLUCOSAMINYL)ASPARAGINE AMIDASE A PROTEIN"/>
    <property type="match status" value="1"/>
</dbReference>
<dbReference type="EMBL" id="PQIB02000010">
    <property type="protein sequence ID" value="RLM92019.1"/>
    <property type="molecule type" value="Genomic_DNA"/>
</dbReference>
<evidence type="ECO:0000259" key="3">
    <source>
        <dbReference type="Pfam" id="PF12222"/>
    </source>
</evidence>
<dbReference type="InterPro" id="IPR056948">
    <property type="entry name" value="PNGaseA_N"/>
</dbReference>
<dbReference type="Pfam" id="PF12222">
    <property type="entry name" value="PNGaseA"/>
    <property type="match status" value="2"/>
</dbReference>
<feature type="compositionally biased region" description="Low complexity" evidence="1">
    <location>
        <begin position="650"/>
        <end position="694"/>
    </location>
</feature>
<name>A0A3L6QXR9_PANMI</name>
<feature type="signal peptide" evidence="2">
    <location>
        <begin position="1"/>
        <end position="22"/>
    </location>
</feature>
<accession>A0A3L6QXR9</accession>
<feature type="chain" id="PRO_5018330046" description="Peptide N-acetyl-beta-D-glucosaminyl asparaginase amidase A N-terminal domain-containing protein" evidence="2">
    <location>
        <begin position="23"/>
        <end position="1143"/>
    </location>
</feature>
<keyword evidence="2" id="KW-0732">Signal</keyword>
<organism evidence="4 5">
    <name type="scientific">Panicum miliaceum</name>
    <name type="common">Proso millet</name>
    <name type="synonym">Broomcorn millet</name>
    <dbReference type="NCBI Taxonomy" id="4540"/>
    <lineage>
        <taxon>Eukaryota</taxon>
        <taxon>Viridiplantae</taxon>
        <taxon>Streptophyta</taxon>
        <taxon>Embryophyta</taxon>
        <taxon>Tracheophyta</taxon>
        <taxon>Spermatophyta</taxon>
        <taxon>Magnoliopsida</taxon>
        <taxon>Liliopsida</taxon>
        <taxon>Poales</taxon>
        <taxon>Poaceae</taxon>
        <taxon>PACMAD clade</taxon>
        <taxon>Panicoideae</taxon>
        <taxon>Panicodae</taxon>
        <taxon>Paniceae</taxon>
        <taxon>Panicinae</taxon>
        <taxon>Panicum</taxon>
        <taxon>Panicum sect. Panicum</taxon>
    </lineage>
</organism>
<dbReference type="AlphaFoldDB" id="A0A3L6QXR9"/>
<dbReference type="Pfam" id="PF25156">
    <property type="entry name" value="PNGase_A_C"/>
    <property type="match status" value="1"/>
</dbReference>
<evidence type="ECO:0000313" key="5">
    <source>
        <dbReference type="Proteomes" id="UP000275267"/>
    </source>
</evidence>
<evidence type="ECO:0000313" key="4">
    <source>
        <dbReference type="EMBL" id="RLM92019.1"/>
    </source>
</evidence>
<comment type="caution">
    <text evidence="4">The sequence shown here is derived from an EMBL/GenBank/DDBJ whole genome shotgun (WGS) entry which is preliminary data.</text>
</comment>
<keyword evidence="5" id="KW-1185">Reference proteome</keyword>
<feature type="domain" description="Peptide N-acetyl-beta-D-glucosaminyl asparaginase amidase A N-terminal" evidence="3">
    <location>
        <begin position="694"/>
        <end position="931"/>
    </location>
</feature>
<feature type="region of interest" description="Disordered" evidence="1">
    <location>
        <begin position="642"/>
        <end position="698"/>
    </location>
</feature>
<gene>
    <name evidence="4" type="ORF">C2845_PM08G01970</name>
</gene>
<reference evidence="5" key="1">
    <citation type="journal article" date="2019" name="Nat. Commun.">
        <title>The genome of broomcorn millet.</title>
        <authorList>
            <person name="Zou C."/>
            <person name="Miki D."/>
            <person name="Li D."/>
            <person name="Tang Q."/>
            <person name="Xiao L."/>
            <person name="Rajput S."/>
            <person name="Deng P."/>
            <person name="Jia W."/>
            <person name="Huang R."/>
            <person name="Zhang M."/>
            <person name="Sun Y."/>
            <person name="Hu J."/>
            <person name="Fu X."/>
            <person name="Schnable P.S."/>
            <person name="Li F."/>
            <person name="Zhang H."/>
            <person name="Feng B."/>
            <person name="Zhu X."/>
            <person name="Liu R."/>
            <person name="Schnable J.C."/>
            <person name="Zhu J.-K."/>
            <person name="Zhang H."/>
        </authorList>
    </citation>
    <scope>NUCLEOTIDE SEQUENCE [LARGE SCALE GENOMIC DNA]</scope>
</reference>
<evidence type="ECO:0000256" key="2">
    <source>
        <dbReference type="SAM" id="SignalP"/>
    </source>
</evidence>
<dbReference type="Proteomes" id="UP000275267">
    <property type="component" value="Unassembled WGS sequence"/>
</dbReference>
<protein>
    <recommendedName>
        <fullName evidence="3">Peptide N-acetyl-beta-D-glucosaminyl asparaginase amidase A N-terminal domain-containing protein</fullName>
    </recommendedName>
</protein>
<dbReference type="OrthoDB" id="1612078at2759"/>
<evidence type="ECO:0000256" key="1">
    <source>
        <dbReference type="SAM" id="MobiDB-lite"/>
    </source>
</evidence>
<feature type="domain" description="Peptide N-acetyl-beta-D-glucosaminyl asparaginase amidase A N-terminal" evidence="3">
    <location>
        <begin position="69"/>
        <end position="381"/>
    </location>
</feature>
<sequence length="1143" mass="124292">MASSYVLFLLLLVNSLVPVSIASPPPKLRLSASEIAALEAAAPPPPRLDQPSTFFEVDRPHRPPPGSFGPCSTLLLSHSFAYTYKKPPVTAAYSPPPCLAAAGGRASAISLAVLEWRATCRGVQFDRNFGVWLGGAELLRGCTAEPRQGGVEWTVSKDVTKYASLLAARNSTLAVYLGNIVDEQYTGVYHADVTLHLYFRHPPAPPPQPGLGPADVIVPISLNLPLNDGLWFQIKNGLDVGSASVAVPTNTFRAVLEVYLSYHSDDEFWYTNTPKDHGPFREVTVLIDGEIVGAVWPFPVVYTGGINPLLWRPITGIGSFNLPSYDIEVTPFLGKLLDGEEHEFAFQVTNAQDVWFVDANLHLWLDPRCAATTASVISYDAPPLESTIATRPERPGNEFYYTTAFRHISASGWVQTASYGKITATWTQRLGYENTNMIQDSSLQAVNQTTDAYSGAHVADRAGVLYSQEAQQSFALYMFVGVVNQTSNSTFTIARNVRLGFGEERLAAGRSGFWSRSLRNAQDCEMDVDVEEGDAVGVSWGTRQTYRYEASDACYFQNVTSLGYTVVSDHSDEACVKGPPAGGVAEWATPELVRAQIQPNYFLILIIQAELLKTEPNERHLVWPTPVTTRYRIQQTDEEADELNIPVGISPRTPRRAASPRLAGAPRRSPSPFSSGAPPAGERSSTGPSASGSAAPPPDGIVWSVSKDVTRYASLLAAGRSTLAVYLGNLVNSTLTGVYHTNVALHLYLRRAPATRPPPATAPGDLVVPMSRALPSNGGGLWYQIQSAADVQSTSVALPSNTYRAVLELYVSFHGDDESWYTNQPGYRNSPFREVTVRVDGVLAGAAWPFPVIYPGGIYPLLWRPVAPIGSFNLPTYDVELTPLLGKLLDGKAHEFGFAVTNALDVWYVGANIHHWLDPGSAATTAGLVSYVAPPANTTSSQSGDPVDTHHHATANRTFSATGWVRSSYGNITTNATQTFGLEYTLTFETLDRTTVARAGVSATDHAGGVLYSEQTRRSFPLGWLYEQGRLTVTHGLDETTVAAGRWWTGPGVPSSVVEDEEGGGKSWGVRQAYRYEATDGCYFRNVTSSGYDIVSDHSNKPMRAIFAFLQNQARGRFLHRRSQAHYQTSSNYILRSAELAGD</sequence>
<proteinExistence type="predicted"/>
<dbReference type="STRING" id="4540.A0A3L6QXR9"/>